<dbReference type="AlphaFoldDB" id="A0A2G8SZD8"/>
<accession>A0A2G8SZD8</accession>
<feature type="domain" description="MobA/VirD2-like nuclease" evidence="1">
    <location>
        <begin position="1"/>
        <end position="104"/>
    </location>
</feature>
<keyword evidence="4" id="KW-1185">Reference proteome</keyword>
<evidence type="ECO:0000259" key="2">
    <source>
        <dbReference type="Pfam" id="PF18821"/>
    </source>
</evidence>
<dbReference type="Proteomes" id="UP000228593">
    <property type="component" value="Unassembled WGS sequence"/>
</dbReference>
<protein>
    <submittedName>
        <fullName evidence="3">Uncharacterized protein</fullName>
    </submittedName>
</protein>
<reference evidence="3 4" key="1">
    <citation type="submission" date="2017-10" db="EMBL/GenBank/DDBJ databases">
        <title>Massilia psychrophilum sp. nov., a novel purple-pigmented bacterium isolated from Tianshan glacier, Xinjiang Municipality, China.</title>
        <authorList>
            <person name="Wang H."/>
        </authorList>
    </citation>
    <scope>NUCLEOTIDE SEQUENCE [LARGE SCALE GENOMIC DNA]</scope>
    <source>
        <strain evidence="3 4">JCM 30813</strain>
    </source>
</reference>
<sequence>MAKEFGRIRKLRPNLKKAVLHVSISAAPGEKLSDAQWIEIGNKYLKSMGLEESQFVVTRHTDTDHEHIHILANRIRFDGTVVSDSNDYKRQEKLMRELERDYALTPVGASKEAAHKALTNGEVEKAIRLGERPPRLILQELVTAATGGRPSTIEFVRRLEAKGIGVVANIASTGKMNGFSFTFSGVAFSGSKLGEKYKWSELQKVIQYEQTRDSEQLAARGNAARRNAIAERNRELGDNGFIAVAIRSVPAEHATVRSAAPMHDSDIKNDEHARRVDRIITQSSLEEAGRGADAGRKAENALRKDHKKIALDSRLRRPLFANIPADIPQSRSRHRQQMLEKTYGQSSEKLAKYWRVDKSLEGVVFTNRDGRVVDRGLSIHCDRGNGKEIEAMIELAKIKGWRSLTVRSGSDDFRYRAMTALLRAGFDVVANTACDRVILQKARDDLAGVGGSAIGRISRHNVAIEKIPVDAGAAVETHVPSLLGGEDQRAEARQANRQIRLK</sequence>
<comment type="caution">
    <text evidence="3">The sequence shown here is derived from an EMBL/GenBank/DDBJ whole genome shotgun (WGS) entry which is preliminary data.</text>
</comment>
<name>A0A2G8SZD8_9BURK</name>
<dbReference type="InterPro" id="IPR040677">
    <property type="entry name" value="LPD7"/>
</dbReference>
<evidence type="ECO:0000313" key="3">
    <source>
        <dbReference type="EMBL" id="PIL39177.1"/>
    </source>
</evidence>
<dbReference type="InterPro" id="IPR005094">
    <property type="entry name" value="Endonuclease_MobA/VirD2"/>
</dbReference>
<feature type="domain" description="Large polyvalent protein-associated" evidence="2">
    <location>
        <begin position="361"/>
        <end position="429"/>
    </location>
</feature>
<evidence type="ECO:0000313" key="4">
    <source>
        <dbReference type="Proteomes" id="UP000228593"/>
    </source>
</evidence>
<proteinExistence type="predicted"/>
<evidence type="ECO:0000259" key="1">
    <source>
        <dbReference type="Pfam" id="PF03432"/>
    </source>
</evidence>
<organism evidence="3 4">
    <name type="scientific">Massilia psychrophila</name>
    <dbReference type="NCBI Taxonomy" id="1603353"/>
    <lineage>
        <taxon>Bacteria</taxon>
        <taxon>Pseudomonadati</taxon>
        <taxon>Pseudomonadota</taxon>
        <taxon>Betaproteobacteria</taxon>
        <taxon>Burkholderiales</taxon>
        <taxon>Oxalobacteraceae</taxon>
        <taxon>Telluria group</taxon>
        <taxon>Massilia</taxon>
    </lineage>
</organism>
<gene>
    <name evidence="3" type="ORF">CR103_13890</name>
</gene>
<dbReference type="Pfam" id="PF18821">
    <property type="entry name" value="LPD7"/>
    <property type="match status" value="1"/>
</dbReference>
<dbReference type="Pfam" id="PF03432">
    <property type="entry name" value="Relaxase"/>
    <property type="match status" value="1"/>
</dbReference>
<dbReference type="EMBL" id="PDOB01000022">
    <property type="protein sequence ID" value="PIL39177.1"/>
    <property type="molecule type" value="Genomic_DNA"/>
</dbReference>